<dbReference type="Pfam" id="PF13309">
    <property type="entry name" value="HTH_22"/>
    <property type="match status" value="1"/>
</dbReference>
<dbReference type="Proteomes" id="UP000449710">
    <property type="component" value="Unassembled WGS sequence"/>
</dbReference>
<dbReference type="EMBL" id="SUMG01000014">
    <property type="protein sequence ID" value="NBG88937.1"/>
    <property type="molecule type" value="Genomic_DNA"/>
</dbReference>
<sequence>MKNVHPVLVRMIPLIEGIGKTFGKNCEVVLHEIKNSNKSIIAIYNGHVTGRSVGSPMLDVGIQAIRRGKKADNILNYKNKSSDGKVLKSSTMFIRDENDEIIGCLCININVSEFIVAQKSLEELVKTDIEGETKLGDFENNNVNDILVNIVSDTLEAFGRPVAYMNKDEKVKIVKKLDDQGAFLIKGAIDYVAKILCVSRYTIYNYLDEIRING</sequence>
<protein>
    <submittedName>
        <fullName evidence="3">Uncharacterized protein</fullName>
    </submittedName>
</protein>
<dbReference type="RefSeq" id="WP_160722078.1">
    <property type="nucleotide sequence ID" value="NZ_SUMG01000014.1"/>
</dbReference>
<reference evidence="3 4" key="1">
    <citation type="submission" date="2019-04" db="EMBL/GenBank/DDBJ databases">
        <title>Isachenkonia alkalipeptolytica gen. nov. sp. nov. a new anaerobic, alkiliphilic organothrophic bacterium capable to reduce synthesized ferrihydrite isolated from a soda lake.</title>
        <authorList>
            <person name="Toshchakov S.V."/>
            <person name="Zavarzina D.G."/>
            <person name="Zhilina T.N."/>
            <person name="Kostrikina N.A."/>
            <person name="Kublanov I.V."/>
        </authorList>
    </citation>
    <scope>NUCLEOTIDE SEQUENCE [LARGE SCALE GENOMIC DNA]</scope>
    <source>
        <strain evidence="3 4">Z-1701</strain>
    </source>
</reference>
<evidence type="ECO:0000259" key="1">
    <source>
        <dbReference type="Pfam" id="PF08348"/>
    </source>
</evidence>
<proteinExistence type="predicted"/>
<dbReference type="AlphaFoldDB" id="A0AA43XLJ5"/>
<comment type="caution">
    <text evidence="3">The sequence shown here is derived from an EMBL/GenBank/DDBJ whole genome shotgun (WGS) entry which is preliminary data.</text>
</comment>
<dbReference type="PANTHER" id="PTHR35568:SF1">
    <property type="entry name" value="TRANSCRIPTIONAL REGULATOR DAUR"/>
    <property type="match status" value="1"/>
</dbReference>
<evidence type="ECO:0000313" key="3">
    <source>
        <dbReference type="EMBL" id="NBG88937.1"/>
    </source>
</evidence>
<dbReference type="InterPro" id="IPR039445">
    <property type="entry name" value="DauR-like_HTH"/>
</dbReference>
<dbReference type="PANTHER" id="PTHR35568">
    <property type="entry name" value="TRANSCRIPTIONAL REGULATOR DAUR"/>
    <property type="match status" value="1"/>
</dbReference>
<keyword evidence="4" id="KW-1185">Reference proteome</keyword>
<gene>
    <name evidence="3" type="ORF">ISALK_10545</name>
</gene>
<accession>A0AA43XLJ5</accession>
<dbReference type="InterPro" id="IPR013559">
    <property type="entry name" value="YheO"/>
</dbReference>
<evidence type="ECO:0000313" key="4">
    <source>
        <dbReference type="Proteomes" id="UP000449710"/>
    </source>
</evidence>
<organism evidence="3 4">
    <name type="scientific">Isachenkonia alkalipeptolytica</name>
    <dbReference type="NCBI Taxonomy" id="2565777"/>
    <lineage>
        <taxon>Bacteria</taxon>
        <taxon>Bacillati</taxon>
        <taxon>Bacillota</taxon>
        <taxon>Clostridia</taxon>
        <taxon>Eubacteriales</taxon>
        <taxon>Clostridiaceae</taxon>
        <taxon>Isachenkonia</taxon>
    </lineage>
</organism>
<dbReference type="InterPro" id="IPR039446">
    <property type="entry name" value="DauR-like"/>
</dbReference>
<dbReference type="Pfam" id="PF08348">
    <property type="entry name" value="PAS_6"/>
    <property type="match status" value="1"/>
</dbReference>
<name>A0AA43XLJ5_9CLOT</name>
<feature type="domain" description="Transcriptional regulator DauR-like HTH" evidence="2">
    <location>
        <begin position="147"/>
        <end position="208"/>
    </location>
</feature>
<feature type="domain" description="YheO-like" evidence="1">
    <location>
        <begin position="10"/>
        <end position="118"/>
    </location>
</feature>
<evidence type="ECO:0000259" key="2">
    <source>
        <dbReference type="Pfam" id="PF13309"/>
    </source>
</evidence>